<evidence type="ECO:0000256" key="3">
    <source>
        <dbReference type="ARBA" id="ARBA00022989"/>
    </source>
</evidence>
<keyword evidence="4 6" id="KW-0472">Membrane</keyword>
<feature type="domain" description="PIG-P" evidence="7">
    <location>
        <begin position="42"/>
        <end position="159"/>
    </location>
</feature>
<dbReference type="EMBL" id="CM000880">
    <property type="protein sequence ID" value="PNT78397.1"/>
    <property type="molecule type" value="Genomic_DNA"/>
</dbReference>
<feature type="transmembrane region" description="Helical" evidence="6">
    <location>
        <begin position="83"/>
        <end position="103"/>
    </location>
</feature>
<dbReference type="ExpressionAtlas" id="A0A2K2DVV1">
    <property type="expression patterns" value="baseline"/>
</dbReference>
<reference evidence="8 9" key="1">
    <citation type="journal article" date="2010" name="Nature">
        <title>Genome sequencing and analysis of the model grass Brachypodium distachyon.</title>
        <authorList>
            <consortium name="International Brachypodium Initiative"/>
        </authorList>
    </citation>
    <scope>NUCLEOTIDE SEQUENCE [LARGE SCALE GENOMIC DNA]</scope>
    <source>
        <strain evidence="8 9">Bd21</strain>
    </source>
</reference>
<evidence type="ECO:0000313" key="8">
    <source>
        <dbReference type="EMBL" id="PNT78397.1"/>
    </source>
</evidence>
<keyword evidence="2 6" id="KW-0812">Transmembrane</keyword>
<dbReference type="GO" id="GO:0016020">
    <property type="term" value="C:membrane"/>
    <property type="evidence" value="ECO:0007669"/>
    <property type="project" value="UniProtKB-SubCell"/>
</dbReference>
<evidence type="ECO:0000256" key="2">
    <source>
        <dbReference type="ARBA" id="ARBA00022692"/>
    </source>
</evidence>
<organism evidence="8">
    <name type="scientific">Brachypodium distachyon</name>
    <name type="common">Purple false brome</name>
    <name type="synonym">Trachynia distachya</name>
    <dbReference type="NCBI Taxonomy" id="15368"/>
    <lineage>
        <taxon>Eukaryota</taxon>
        <taxon>Viridiplantae</taxon>
        <taxon>Streptophyta</taxon>
        <taxon>Embryophyta</taxon>
        <taxon>Tracheophyta</taxon>
        <taxon>Spermatophyta</taxon>
        <taxon>Magnoliopsida</taxon>
        <taxon>Liliopsida</taxon>
        <taxon>Poales</taxon>
        <taxon>Poaceae</taxon>
        <taxon>BOP clade</taxon>
        <taxon>Pooideae</taxon>
        <taxon>Stipodae</taxon>
        <taxon>Brachypodieae</taxon>
        <taxon>Brachypodium</taxon>
    </lineage>
</organism>
<gene>
    <name evidence="8" type="ORF">BRADI_1g78680v3</name>
</gene>
<sequence length="185" mass="20705">MESPPPLVVRSPRQQTRSLLRNPKREPQRHEANRLGTGPKPSEVYGFVGSITTVIATGVYLVWAYTPETCLHSMGITYYPTKYWALAVPTLAVVAVALSMLIYMGSNFLATPPPTSFSTIADDYSRERTVTNPITQQQEEAETPIEPISDIGIHRINDVIDKGIGWKSSPKQQQQRIGREKMQIH</sequence>
<evidence type="ECO:0000256" key="6">
    <source>
        <dbReference type="SAM" id="Phobius"/>
    </source>
</evidence>
<dbReference type="Proteomes" id="UP000008810">
    <property type="component" value="Chromosome 1"/>
</dbReference>
<reference evidence="9" key="3">
    <citation type="submission" date="2018-08" db="UniProtKB">
        <authorList>
            <consortium name="EnsemblPlants"/>
        </authorList>
    </citation>
    <scope>IDENTIFICATION</scope>
    <source>
        <strain evidence="9">cv. Bd21</strain>
    </source>
</reference>
<proteinExistence type="predicted"/>
<feature type="region of interest" description="Disordered" evidence="5">
    <location>
        <begin position="1"/>
        <end position="39"/>
    </location>
</feature>
<evidence type="ECO:0000313" key="10">
    <source>
        <dbReference type="Proteomes" id="UP000008810"/>
    </source>
</evidence>
<comment type="subcellular location">
    <subcellularLocation>
        <location evidence="1">Membrane</location>
        <topology evidence="1">Multi-pass membrane protein</topology>
    </subcellularLocation>
</comment>
<dbReference type="EnsemblPlants" id="PNT78397">
    <property type="protein sequence ID" value="PNT78397"/>
    <property type="gene ID" value="BRADI_1g78680v3"/>
</dbReference>
<evidence type="ECO:0000259" key="7">
    <source>
        <dbReference type="Pfam" id="PF08510"/>
    </source>
</evidence>
<dbReference type="STRING" id="15368.A0A2K2DVV1"/>
<feature type="compositionally biased region" description="Basic and acidic residues" evidence="5">
    <location>
        <begin position="23"/>
        <end position="33"/>
    </location>
</feature>
<accession>A0A2K2DVV1</accession>
<feature type="region of interest" description="Disordered" evidence="5">
    <location>
        <begin position="165"/>
        <end position="185"/>
    </location>
</feature>
<dbReference type="PANTHER" id="PTHR47681">
    <property type="entry name" value="PHOSPHATIDYLINOSITOL N-ACETYLGLUCOSAMINYLTRANSFERASE SUBUNIT P-RELATED"/>
    <property type="match status" value="1"/>
</dbReference>
<dbReference type="Pfam" id="PF08510">
    <property type="entry name" value="PIG-P"/>
    <property type="match status" value="1"/>
</dbReference>
<protein>
    <recommendedName>
        <fullName evidence="7">PIG-P domain-containing protein</fullName>
    </recommendedName>
</protein>
<evidence type="ECO:0000256" key="1">
    <source>
        <dbReference type="ARBA" id="ARBA00004141"/>
    </source>
</evidence>
<name>A0A2K2DVV1_BRADI</name>
<reference evidence="8" key="2">
    <citation type="submission" date="2017-06" db="EMBL/GenBank/DDBJ databases">
        <title>WGS assembly of Brachypodium distachyon.</title>
        <authorList>
            <consortium name="The International Brachypodium Initiative"/>
            <person name="Lucas S."/>
            <person name="Harmon-Smith M."/>
            <person name="Lail K."/>
            <person name="Tice H."/>
            <person name="Grimwood J."/>
            <person name="Bruce D."/>
            <person name="Barry K."/>
            <person name="Shu S."/>
            <person name="Lindquist E."/>
            <person name="Wang M."/>
            <person name="Pitluck S."/>
            <person name="Vogel J.P."/>
            <person name="Garvin D.F."/>
            <person name="Mockler T.C."/>
            <person name="Schmutz J."/>
            <person name="Rokhsar D."/>
            <person name="Bevan M.W."/>
        </authorList>
    </citation>
    <scope>NUCLEOTIDE SEQUENCE</scope>
    <source>
        <strain evidence="8">Bd21</strain>
    </source>
</reference>
<dbReference type="InterPro" id="IPR013717">
    <property type="entry name" value="PIG-P"/>
</dbReference>
<keyword evidence="3 6" id="KW-1133">Transmembrane helix</keyword>
<dbReference type="OrthoDB" id="690928at2759"/>
<dbReference type="PANTHER" id="PTHR47681:SF3">
    <property type="entry name" value="PHOSPHATIDYLINOSITOL N-ACETYLGLUCOSAMINYLTRANSFERASE SUBUNIT P-RELATED"/>
    <property type="match status" value="1"/>
</dbReference>
<dbReference type="AlphaFoldDB" id="A0A2K2DVV1"/>
<evidence type="ECO:0000313" key="9">
    <source>
        <dbReference type="EnsemblPlants" id="PNT78397"/>
    </source>
</evidence>
<dbReference type="InParanoid" id="A0A2K2DVV1"/>
<dbReference type="Gramene" id="PNT78397">
    <property type="protein sequence ID" value="PNT78397"/>
    <property type="gene ID" value="BRADI_1g78680v3"/>
</dbReference>
<evidence type="ECO:0000256" key="5">
    <source>
        <dbReference type="SAM" id="MobiDB-lite"/>
    </source>
</evidence>
<evidence type="ECO:0000256" key="4">
    <source>
        <dbReference type="ARBA" id="ARBA00023136"/>
    </source>
</evidence>
<feature type="transmembrane region" description="Helical" evidence="6">
    <location>
        <begin position="44"/>
        <end position="63"/>
    </location>
</feature>
<keyword evidence="10" id="KW-1185">Reference proteome</keyword>